<evidence type="ECO:0000313" key="3">
    <source>
        <dbReference type="Proteomes" id="UP000298347"/>
    </source>
</evidence>
<feature type="domain" description="Rubrerythrin diiron-binding" evidence="1">
    <location>
        <begin position="92"/>
        <end position="140"/>
    </location>
</feature>
<dbReference type="CDD" id="cd00657">
    <property type="entry name" value="Ferritin_like"/>
    <property type="match status" value="1"/>
</dbReference>
<name>A0A4Z0GK75_9BACL</name>
<dbReference type="Proteomes" id="UP000298347">
    <property type="component" value="Unassembled WGS sequence"/>
</dbReference>
<dbReference type="GO" id="GO:0046872">
    <property type="term" value="F:metal ion binding"/>
    <property type="evidence" value="ECO:0007669"/>
    <property type="project" value="InterPro"/>
</dbReference>
<dbReference type="GO" id="GO:0016491">
    <property type="term" value="F:oxidoreductase activity"/>
    <property type="evidence" value="ECO:0007669"/>
    <property type="project" value="InterPro"/>
</dbReference>
<dbReference type="AlphaFoldDB" id="A0A4Z0GK75"/>
<sequence length="145" mass="17203">MMEGFRPADPGMNGQLIERLRTAITGEYNAIHCYEVLMNQARTDHERRRISEIRGDEMHHFQVFSSLYQQMTGETYQPQQTEACPNTYMEGLRHAIEDEQNTVDFYMETGDMATNEQIKSIFYRIAKDEQNHAVWFLYFYALSRR</sequence>
<dbReference type="Pfam" id="PF02915">
    <property type="entry name" value="Rubrerythrin"/>
    <property type="match status" value="1"/>
</dbReference>
<accession>A0A4Z0GK75</accession>
<dbReference type="InterPro" id="IPR009078">
    <property type="entry name" value="Ferritin-like_SF"/>
</dbReference>
<comment type="caution">
    <text evidence="2">The sequence shown here is derived from an EMBL/GenBank/DDBJ whole genome shotgun (WGS) entry which is preliminary data.</text>
</comment>
<dbReference type="SUPFAM" id="SSF47240">
    <property type="entry name" value="Ferritin-like"/>
    <property type="match status" value="1"/>
</dbReference>
<dbReference type="OrthoDB" id="573482at2"/>
<evidence type="ECO:0000313" key="2">
    <source>
        <dbReference type="EMBL" id="TGA97027.1"/>
    </source>
</evidence>
<dbReference type="EMBL" id="SRJD01000017">
    <property type="protein sequence ID" value="TGA97027.1"/>
    <property type="molecule type" value="Genomic_DNA"/>
</dbReference>
<dbReference type="RefSeq" id="WP_135349296.1">
    <property type="nucleotide sequence ID" value="NZ_SRJD01000017.1"/>
</dbReference>
<proteinExistence type="predicted"/>
<keyword evidence="3" id="KW-1185">Reference proteome</keyword>
<dbReference type="Gene3D" id="1.20.120.660">
    <property type="entry name" value="IL-4 antagonist (De novo design) like domain"/>
    <property type="match status" value="1"/>
</dbReference>
<reference evidence="2 3" key="1">
    <citation type="journal article" date="2015" name="Int. J. Syst. Evol. Microbiol.">
        <title>Sporolactobacillus shoreae sp. nov. and Sporolactobacillus spathodeae sp. nov., two spore-forming lactic acid bacteria isolated from tree barks in Thailand.</title>
        <authorList>
            <person name="Thamacharoensuk T."/>
            <person name="Kitahara M."/>
            <person name="Ohkuma M."/>
            <person name="Thongchul N."/>
            <person name="Tanasupawat S."/>
        </authorList>
    </citation>
    <scope>NUCLEOTIDE SEQUENCE [LARGE SCALE GENOMIC DNA]</scope>
    <source>
        <strain evidence="2 3">BK92</strain>
    </source>
</reference>
<dbReference type="Gene3D" id="1.20.5.420">
    <property type="entry name" value="Immunoglobulin FC, subunit C"/>
    <property type="match status" value="1"/>
</dbReference>
<evidence type="ECO:0000259" key="1">
    <source>
        <dbReference type="Pfam" id="PF02915"/>
    </source>
</evidence>
<protein>
    <submittedName>
        <fullName evidence="2">Rubrerythrin family protein</fullName>
    </submittedName>
</protein>
<gene>
    <name evidence="2" type="ORF">E4665_13365</name>
</gene>
<dbReference type="InterPro" id="IPR003251">
    <property type="entry name" value="Rr_diiron-bd_dom"/>
</dbReference>
<organism evidence="2 3">
    <name type="scientific">Sporolactobacillus shoreae</name>
    <dbReference type="NCBI Taxonomy" id="1465501"/>
    <lineage>
        <taxon>Bacteria</taxon>
        <taxon>Bacillati</taxon>
        <taxon>Bacillota</taxon>
        <taxon>Bacilli</taxon>
        <taxon>Bacillales</taxon>
        <taxon>Sporolactobacillaceae</taxon>
        <taxon>Sporolactobacillus</taxon>
    </lineage>
</organism>